<keyword evidence="9" id="KW-0995">Kinetochore</keyword>
<evidence type="ECO:0000256" key="3">
    <source>
        <dbReference type="ARBA" id="ARBA00022454"/>
    </source>
</evidence>
<dbReference type="GO" id="GO:0045944">
    <property type="term" value="P:positive regulation of transcription by RNA polymerase II"/>
    <property type="evidence" value="ECO:0007669"/>
    <property type="project" value="TreeGrafter"/>
</dbReference>
<keyword evidence="6" id="KW-0597">Phosphoprotein</keyword>
<feature type="compositionally biased region" description="Basic and acidic residues" evidence="19">
    <location>
        <begin position="1014"/>
        <end position="1024"/>
    </location>
</feature>
<protein>
    <recommendedName>
        <fullName evidence="18">TP53-binding protein 1</fullName>
    </recommendedName>
</protein>
<feature type="compositionally biased region" description="Acidic residues" evidence="19">
    <location>
        <begin position="330"/>
        <end position="339"/>
    </location>
</feature>
<dbReference type="CDD" id="cd20383">
    <property type="entry name" value="Tudor_53BP1"/>
    <property type="match status" value="1"/>
</dbReference>
<evidence type="ECO:0000256" key="11">
    <source>
        <dbReference type="ARBA" id="ARBA00023015"/>
    </source>
</evidence>
<feature type="compositionally biased region" description="Polar residues" evidence="19">
    <location>
        <begin position="605"/>
        <end position="620"/>
    </location>
</feature>
<dbReference type="FunFam" id="3.40.50.10190:FF:000005">
    <property type="entry name" value="Tumor suppressor p53-binding protein 1"/>
    <property type="match status" value="1"/>
</dbReference>
<evidence type="ECO:0000256" key="18">
    <source>
        <dbReference type="ARBA" id="ARBA00073180"/>
    </source>
</evidence>
<evidence type="ECO:0000256" key="13">
    <source>
        <dbReference type="ARBA" id="ARBA00023159"/>
    </source>
</evidence>
<keyword evidence="5" id="KW-1017">Isopeptide bond</keyword>
<feature type="region of interest" description="Disordered" evidence="19">
    <location>
        <begin position="505"/>
        <end position="572"/>
    </location>
</feature>
<feature type="region of interest" description="Disordered" evidence="19">
    <location>
        <begin position="330"/>
        <end position="355"/>
    </location>
</feature>
<evidence type="ECO:0000256" key="17">
    <source>
        <dbReference type="ARBA" id="ARBA00023328"/>
    </source>
</evidence>
<accession>A0A6P9DJQ6</accession>
<evidence type="ECO:0000256" key="1">
    <source>
        <dbReference type="ARBA" id="ARBA00004123"/>
    </source>
</evidence>
<feature type="compositionally biased region" description="Low complexity" evidence="19">
    <location>
        <begin position="898"/>
        <end position="916"/>
    </location>
</feature>
<dbReference type="GO" id="GO:0042393">
    <property type="term" value="F:histone binding"/>
    <property type="evidence" value="ECO:0007669"/>
    <property type="project" value="TreeGrafter"/>
</dbReference>
<dbReference type="Pfam" id="PF09038">
    <property type="entry name" value="53-BP1_Tudor"/>
    <property type="match status" value="1"/>
</dbReference>
<dbReference type="KEGG" id="pgut:117676240"/>
<dbReference type="FunFam" id="2.30.30.30:FF:000019">
    <property type="entry name" value="Tumor suppressor p53-binding protein 1"/>
    <property type="match status" value="1"/>
</dbReference>
<dbReference type="CTD" id="7158"/>
<dbReference type="InterPro" id="IPR014722">
    <property type="entry name" value="Rib_uL2_dom2"/>
</dbReference>
<feature type="domain" description="BRCT" evidence="20">
    <location>
        <begin position="1280"/>
        <end position="1400"/>
    </location>
</feature>
<dbReference type="SMART" id="SM00292">
    <property type="entry name" value="BRCT"/>
    <property type="match status" value="2"/>
</dbReference>
<feature type="compositionally biased region" description="Polar residues" evidence="19">
    <location>
        <begin position="764"/>
        <end position="781"/>
    </location>
</feature>
<evidence type="ECO:0000256" key="4">
    <source>
        <dbReference type="ARBA" id="ARBA00022481"/>
    </source>
</evidence>
<dbReference type="InterPro" id="IPR001357">
    <property type="entry name" value="BRCT_dom"/>
</dbReference>
<evidence type="ECO:0000256" key="7">
    <source>
        <dbReference type="ARBA" id="ARBA00022737"/>
    </source>
</evidence>
<keyword evidence="8" id="KW-0227">DNA damage</keyword>
<dbReference type="GO" id="GO:0003677">
    <property type="term" value="F:DNA binding"/>
    <property type="evidence" value="ECO:0007669"/>
    <property type="project" value="UniProtKB-KW"/>
</dbReference>
<dbReference type="PANTHER" id="PTHR15321">
    <property type="entry name" value="TUMOR SUPPRESSOR P53-BINDING PROTEIN 1"/>
    <property type="match status" value="1"/>
</dbReference>
<dbReference type="InParanoid" id="A0A6P9DJQ6"/>
<feature type="compositionally biased region" description="Basic and acidic residues" evidence="19">
    <location>
        <begin position="944"/>
        <end position="959"/>
    </location>
</feature>
<dbReference type="InterPro" id="IPR047252">
    <property type="entry name" value="TP53BP1-like"/>
</dbReference>
<dbReference type="Gene3D" id="2.30.30.30">
    <property type="match status" value="1"/>
</dbReference>
<evidence type="ECO:0000259" key="20">
    <source>
        <dbReference type="PROSITE" id="PS50172"/>
    </source>
</evidence>
<feature type="compositionally biased region" description="Low complexity" evidence="19">
    <location>
        <begin position="71"/>
        <end position="82"/>
    </location>
</feature>
<evidence type="ECO:0000256" key="19">
    <source>
        <dbReference type="SAM" id="MobiDB-lite"/>
    </source>
</evidence>
<evidence type="ECO:0000256" key="16">
    <source>
        <dbReference type="ARBA" id="ARBA00023242"/>
    </source>
</evidence>
<keyword evidence="15" id="KW-0234">DNA repair</keyword>
<comment type="subcellular location">
    <subcellularLocation>
        <location evidence="2">Chromosome</location>
        <location evidence="2">Centromere</location>
        <location evidence="2">Kinetochore</location>
    </subcellularLocation>
    <subcellularLocation>
        <location evidence="1">Nucleus</location>
    </subcellularLocation>
</comment>
<feature type="region of interest" description="Disordered" evidence="19">
    <location>
        <begin position="598"/>
        <end position="666"/>
    </location>
</feature>
<dbReference type="Proteomes" id="UP001652622">
    <property type="component" value="Unplaced"/>
</dbReference>
<dbReference type="CDD" id="cd17745">
    <property type="entry name" value="BRCT_p53bp1_rpt1"/>
    <property type="match status" value="1"/>
</dbReference>
<dbReference type="RefSeq" id="XP_034291500.1">
    <property type="nucleotide sequence ID" value="XM_034435609.1"/>
</dbReference>
<keyword evidence="17" id="KW-0137">Centromere</keyword>
<sequence length="1523" mass="163489">MDPSGSACSMADTPRLLVEDSQPEPDQGGEALSPVLEPPPPPRSLVCLEAGEVPPADQDKAGCHTVRKSSSDSSEGSSSVSSHAPGIMQPHKETPESPASACLLLERTLLVKNPHPWPLEDVEPVSSTQEDMFGQNSSTGSGCALSRLEEASSPLSTLADPLHVLQLSGQGPLSNCASGLARTASDVLQPVPFILPRSPTEQVAKGKQETTPLEAAGTFQGSVPVSQDAFVLPSQPEFSHDTFLPTPSLEEGCKTAAEKGGSSEASETPEAAMSASFAEVPLPGPPEDDCVLALSASQGSQVTTAEEEKTIDVAASCALEEKLCLPDGCSEQEADEETSVGEPCSDLGHQGSVPRKPSLLLEGEAVSETPCEKPEEVTLLDEGLSLRLTISQAVEQAECSAVREAFPPNNPHVTGEPALVESGKLEQGPLDNPSKAVLEVQSMGQRINPGKMLKQSNSEPQPVQGARQFQRRAGSFPGEILHAHVPPEPPFCILLAKERDALTPPLVGQHKKGPRHSTPIVVGSDPEHPAVGTEGRDGVLGAGSAGAATTEESPQGSSMVACEEEEEEEGGLSLHRNLATPVMEESDEPLPFSLEKPEARERTNGLATASNPSTQKTPSVFTRVCGPEEKAPGPGQPSSLFRGDLFNFPSSQEEDEPSRTWKDQQKCVSLGCRQVPSSELIAKEQAVGCAEVGEAMEVDVAPLHQGENRRAPKKGHMGTAEEKTVPESGSSNGKSTQVPGEHLENSAGPVSAATQTASAAQVEVGTSTACPPLQQRNTSVQTERDFMWRPGSPPEASPSQKEEEFELPHPPAGRVLQRHVRTIREVRTLITRVITDVYYRDGTEVERQVVEEREEPHVDCYECEVDVSPSRTGAFSLTSGDLGDLSSFSSKASGPQHTSSGGSSALSATRSRTNSAGPRRGSQDSALPMARKPSPKKGTCFCPAHRDHGKAAAGDKAEDPGPSNQQCRGAPLTPRGRGRRGRPTSRSTRARDSKEADLSAGASLDGQPSLGPHLEGREQAEPPRCRSGSPEIPLQVQPSASDDPRLPPPGSCLVGLRVVAKWSSNGYFYSGTITQDVGGAKYRLLFDDGYECDVLARDVLLCDPLPLETEVTALSEDEYFSAGVVKGHRKEAGELFYCIEKDGQQKWYRRTAVILSLEQGNRLREQFGLGPCQPATPLTRAADISLDNLVEGKRKRRSVASPSPSSGSTTPVRKSPEPLSSKRKLAAVSEEEQSPAKRGRRLALSKAGAANDREIASPSDSGKYSGDHLALDHRWGPLPQNKTLFLGYAFLLSMANTTEQLSSHQKTAVSSEEEEEFVERVPYNKPYAELQLQAGGGFILEDFNESQCSAAYECLLIADQHCRTRKYFLCLARGIPCVSHMWVHDSCLANQTQNYKNYLLPAGYSLEEERLLEWHPRKNPFQRLRVLLVSDESQNFLELWSEILMMGGATSVKQQESSTWKNDVSLGVFDVVVTDASCPAAMVPCAKALQLPVVTQEWVIQSLIAGERAGFKYLKYQHDYVPC</sequence>
<dbReference type="Pfam" id="PF18428">
    <property type="entry name" value="BRCT_3"/>
    <property type="match status" value="1"/>
</dbReference>
<evidence type="ECO:0000256" key="2">
    <source>
        <dbReference type="ARBA" id="ARBA00004629"/>
    </source>
</evidence>
<dbReference type="OMA" id="EPCVENR"/>
<organism evidence="21 22">
    <name type="scientific">Pantherophis guttatus</name>
    <name type="common">Corn snake</name>
    <name type="synonym">Elaphe guttata</name>
    <dbReference type="NCBI Taxonomy" id="94885"/>
    <lineage>
        <taxon>Eukaryota</taxon>
        <taxon>Metazoa</taxon>
        <taxon>Chordata</taxon>
        <taxon>Craniata</taxon>
        <taxon>Vertebrata</taxon>
        <taxon>Euteleostomi</taxon>
        <taxon>Lepidosauria</taxon>
        <taxon>Squamata</taxon>
        <taxon>Bifurcata</taxon>
        <taxon>Unidentata</taxon>
        <taxon>Episquamata</taxon>
        <taxon>Toxicofera</taxon>
        <taxon>Serpentes</taxon>
        <taxon>Colubroidea</taxon>
        <taxon>Colubridae</taxon>
        <taxon>Colubrinae</taxon>
        <taxon>Pantherophis</taxon>
    </lineage>
</organism>
<evidence type="ECO:0000256" key="9">
    <source>
        <dbReference type="ARBA" id="ARBA00022838"/>
    </source>
</evidence>
<feature type="compositionally biased region" description="Low complexity" evidence="19">
    <location>
        <begin position="750"/>
        <end position="762"/>
    </location>
</feature>
<dbReference type="InterPro" id="IPR015125">
    <property type="entry name" value="53-BP1_Tudor"/>
</dbReference>
<feature type="compositionally biased region" description="Polar residues" evidence="19">
    <location>
        <begin position="727"/>
        <end position="738"/>
    </location>
</feature>
<dbReference type="InterPro" id="IPR047250">
    <property type="entry name" value="BRCT_p53bp1-like_rpt2"/>
</dbReference>
<dbReference type="GO" id="GO:0000077">
    <property type="term" value="P:DNA damage checkpoint signaling"/>
    <property type="evidence" value="ECO:0007669"/>
    <property type="project" value="TreeGrafter"/>
</dbReference>
<dbReference type="Gene3D" id="3.40.50.10190">
    <property type="entry name" value="BRCT domain"/>
    <property type="match status" value="2"/>
</dbReference>
<keyword evidence="21" id="KW-1185">Reference proteome</keyword>
<dbReference type="FunFam" id="3.40.50.10190:FF:000003">
    <property type="entry name" value="Tumor suppressor p53-binding protein 1"/>
    <property type="match status" value="1"/>
</dbReference>
<reference evidence="22" key="1">
    <citation type="submission" date="2025-08" db="UniProtKB">
        <authorList>
            <consortium name="RefSeq"/>
        </authorList>
    </citation>
    <scope>IDENTIFICATION</scope>
    <source>
        <tissue evidence="22">Blood</tissue>
    </source>
</reference>
<dbReference type="GO" id="GO:0006303">
    <property type="term" value="P:double-strand break repair via nonhomologous end joining"/>
    <property type="evidence" value="ECO:0007669"/>
    <property type="project" value="UniProtKB-ARBA"/>
</dbReference>
<keyword evidence="16" id="KW-0539">Nucleus</keyword>
<keyword evidence="4" id="KW-0488">Methylation</keyword>
<dbReference type="PROSITE" id="PS50172">
    <property type="entry name" value="BRCT"/>
    <property type="match status" value="2"/>
</dbReference>
<keyword evidence="11" id="KW-0805">Transcription regulation</keyword>
<dbReference type="GO" id="GO:0035861">
    <property type="term" value="C:site of double-strand break"/>
    <property type="evidence" value="ECO:0007669"/>
    <property type="project" value="UniProtKB-ARBA"/>
</dbReference>
<feature type="region of interest" description="Disordered" evidence="19">
    <location>
        <begin position="1"/>
        <end position="99"/>
    </location>
</feature>
<keyword evidence="3" id="KW-0158">Chromosome</keyword>
<name>A0A6P9DJQ6_PANGU</name>
<dbReference type="GO" id="GO:0016604">
    <property type="term" value="C:nuclear body"/>
    <property type="evidence" value="ECO:0007669"/>
    <property type="project" value="UniProtKB-ARBA"/>
</dbReference>
<feature type="region of interest" description="Disordered" evidence="19">
    <location>
        <begin position="887"/>
        <end position="1048"/>
    </location>
</feature>
<dbReference type="GO" id="GO:0000776">
    <property type="term" value="C:kinetochore"/>
    <property type="evidence" value="ECO:0007669"/>
    <property type="project" value="UniProtKB-KW"/>
</dbReference>
<evidence type="ECO:0000256" key="14">
    <source>
        <dbReference type="ARBA" id="ARBA00023163"/>
    </source>
</evidence>
<dbReference type="GO" id="GO:0045830">
    <property type="term" value="P:positive regulation of isotype switching"/>
    <property type="evidence" value="ECO:0007669"/>
    <property type="project" value="UniProtKB-ARBA"/>
</dbReference>
<evidence type="ECO:0000256" key="8">
    <source>
        <dbReference type="ARBA" id="ARBA00022763"/>
    </source>
</evidence>
<feature type="domain" description="BRCT" evidence="20">
    <location>
        <begin position="1416"/>
        <end position="1516"/>
    </location>
</feature>
<keyword evidence="13" id="KW-0010">Activator</keyword>
<keyword evidence="7" id="KW-0677">Repeat</keyword>
<dbReference type="GeneID" id="117676240"/>
<dbReference type="Gene3D" id="2.30.30.140">
    <property type="match status" value="1"/>
</dbReference>
<keyword evidence="10" id="KW-0832">Ubl conjugation</keyword>
<feature type="region of interest" description="Disordered" evidence="19">
    <location>
        <begin position="698"/>
        <end position="813"/>
    </location>
</feature>
<evidence type="ECO:0000256" key="12">
    <source>
        <dbReference type="ARBA" id="ARBA00023125"/>
    </source>
</evidence>
<dbReference type="SUPFAM" id="SSF52113">
    <property type="entry name" value="BRCT domain"/>
    <property type="match status" value="2"/>
</dbReference>
<dbReference type="GO" id="GO:0140005">
    <property type="term" value="F:histone H4K20me2 reader activity"/>
    <property type="evidence" value="ECO:0007669"/>
    <property type="project" value="UniProtKB-ARBA"/>
</dbReference>
<gene>
    <name evidence="22" type="primary">TP53BP1</name>
</gene>
<evidence type="ECO:0000313" key="21">
    <source>
        <dbReference type="Proteomes" id="UP001652622"/>
    </source>
</evidence>
<evidence type="ECO:0000256" key="5">
    <source>
        <dbReference type="ARBA" id="ARBA00022499"/>
    </source>
</evidence>
<evidence type="ECO:0000256" key="10">
    <source>
        <dbReference type="ARBA" id="ARBA00022843"/>
    </source>
</evidence>
<dbReference type="InterPro" id="IPR036420">
    <property type="entry name" value="BRCT_dom_sf"/>
</dbReference>
<evidence type="ECO:0000256" key="6">
    <source>
        <dbReference type="ARBA" id="ARBA00022553"/>
    </source>
</evidence>
<keyword evidence="12" id="KW-0238">DNA-binding</keyword>
<keyword evidence="14" id="KW-0804">Transcription</keyword>
<dbReference type="CDD" id="cd17724">
    <property type="entry name" value="BRCT_p53bp1_rpt2"/>
    <property type="match status" value="1"/>
</dbReference>
<feature type="compositionally biased region" description="Low complexity" evidence="19">
    <location>
        <begin position="1199"/>
        <end position="1213"/>
    </location>
</feature>
<feature type="region of interest" description="Disordered" evidence="19">
    <location>
        <begin position="253"/>
        <end position="272"/>
    </location>
</feature>
<dbReference type="GO" id="GO:2000042">
    <property type="term" value="P:negative regulation of double-strand break repair via homologous recombination"/>
    <property type="evidence" value="ECO:0007669"/>
    <property type="project" value="UniProtKB-ARBA"/>
</dbReference>
<evidence type="ECO:0000313" key="22">
    <source>
        <dbReference type="RefSeq" id="XP_034291500.1"/>
    </source>
</evidence>
<dbReference type="SUPFAM" id="SSF63748">
    <property type="entry name" value="Tudor/PWWP/MBT"/>
    <property type="match status" value="2"/>
</dbReference>
<proteinExistence type="predicted"/>
<feature type="region of interest" description="Disordered" evidence="19">
    <location>
        <begin position="1192"/>
        <end position="1264"/>
    </location>
</feature>
<dbReference type="InterPro" id="IPR047249">
    <property type="entry name" value="BRCT_p53bp1-like_rpt1"/>
</dbReference>
<dbReference type="PANTHER" id="PTHR15321:SF3">
    <property type="entry name" value="TP53-BINDING PROTEIN 1"/>
    <property type="match status" value="1"/>
</dbReference>
<dbReference type="FunFam" id="2.30.30.140:FF:000021">
    <property type="entry name" value="Tumor suppressor p53-binding protein 1"/>
    <property type="match status" value="1"/>
</dbReference>
<evidence type="ECO:0000256" key="15">
    <source>
        <dbReference type="ARBA" id="ARBA00023204"/>
    </source>
</evidence>